<keyword evidence="2" id="KW-1185">Reference proteome</keyword>
<reference evidence="2" key="1">
    <citation type="journal article" date="2019" name="Int. J. Syst. Evol. Microbiol.">
        <title>The Global Catalogue of Microorganisms (GCM) 10K type strain sequencing project: providing services to taxonomists for standard genome sequencing and annotation.</title>
        <authorList>
            <consortium name="The Broad Institute Genomics Platform"/>
            <consortium name="The Broad Institute Genome Sequencing Center for Infectious Disease"/>
            <person name="Wu L."/>
            <person name="Ma J."/>
        </authorList>
    </citation>
    <scope>NUCLEOTIDE SEQUENCE [LARGE SCALE GENOMIC DNA]</scope>
    <source>
        <strain evidence="2">CGMCC 1.7064</strain>
    </source>
</reference>
<protein>
    <submittedName>
        <fullName evidence="1">Uncharacterized protein</fullName>
    </submittedName>
</protein>
<dbReference type="Proteomes" id="UP000642509">
    <property type="component" value="Unassembled WGS sequence"/>
</dbReference>
<accession>A0ABQ2MCG3</accession>
<comment type="caution">
    <text evidence="1">The sequence shown here is derived from an EMBL/GenBank/DDBJ whole genome shotgun (WGS) entry which is preliminary data.</text>
</comment>
<dbReference type="EMBL" id="BMLQ01000013">
    <property type="protein sequence ID" value="GGO49714.1"/>
    <property type="molecule type" value="Genomic_DNA"/>
</dbReference>
<gene>
    <name evidence="1" type="ORF">GCM10010977_32250</name>
</gene>
<name>A0ABQ2MCG3_9MICC</name>
<proteinExistence type="predicted"/>
<evidence type="ECO:0000313" key="2">
    <source>
        <dbReference type="Proteomes" id="UP000642509"/>
    </source>
</evidence>
<sequence>MGWELVVASQGAGDHGDMVESFNESVKDAFDSNENSVGPCRGNVELAELQFQSQVLATHVLIEDGTAGNEYYAEVVDSGNAWFEAIERDDYEMVDS</sequence>
<organism evidence="1 2">
    <name type="scientific">Citricoccus zhacaiensis</name>
    <dbReference type="NCBI Taxonomy" id="489142"/>
    <lineage>
        <taxon>Bacteria</taxon>
        <taxon>Bacillati</taxon>
        <taxon>Actinomycetota</taxon>
        <taxon>Actinomycetes</taxon>
        <taxon>Micrococcales</taxon>
        <taxon>Micrococcaceae</taxon>
        <taxon>Citricoccus</taxon>
    </lineage>
</organism>
<evidence type="ECO:0000313" key="1">
    <source>
        <dbReference type="EMBL" id="GGO49714.1"/>
    </source>
</evidence>